<accession>A0A0V1H3I5</accession>
<protein>
    <submittedName>
        <fullName evidence="1">Uncharacterized protein</fullName>
    </submittedName>
</protein>
<gene>
    <name evidence="1" type="ORF">T11_18626</name>
</gene>
<dbReference type="Proteomes" id="UP000055024">
    <property type="component" value="Unassembled WGS sequence"/>
</dbReference>
<evidence type="ECO:0000313" key="1">
    <source>
        <dbReference type="EMBL" id="KRZ04977.1"/>
    </source>
</evidence>
<organism evidence="1 2">
    <name type="scientific">Trichinella zimbabwensis</name>
    <dbReference type="NCBI Taxonomy" id="268475"/>
    <lineage>
        <taxon>Eukaryota</taxon>
        <taxon>Metazoa</taxon>
        <taxon>Ecdysozoa</taxon>
        <taxon>Nematoda</taxon>
        <taxon>Enoplea</taxon>
        <taxon>Dorylaimia</taxon>
        <taxon>Trichinellida</taxon>
        <taxon>Trichinellidae</taxon>
        <taxon>Trichinella</taxon>
    </lineage>
</organism>
<dbReference type="EMBL" id="JYDP01000149">
    <property type="protein sequence ID" value="KRZ04977.1"/>
    <property type="molecule type" value="Genomic_DNA"/>
</dbReference>
<comment type="caution">
    <text evidence="1">The sequence shown here is derived from an EMBL/GenBank/DDBJ whole genome shotgun (WGS) entry which is preliminary data.</text>
</comment>
<reference evidence="1 2" key="1">
    <citation type="submission" date="2015-01" db="EMBL/GenBank/DDBJ databases">
        <title>Evolution of Trichinella species and genotypes.</title>
        <authorList>
            <person name="Korhonen P.K."/>
            <person name="Edoardo P."/>
            <person name="Giuseppe L.R."/>
            <person name="Gasser R.B."/>
        </authorList>
    </citation>
    <scope>NUCLEOTIDE SEQUENCE [LARGE SCALE GENOMIC DNA]</scope>
    <source>
        <strain evidence="1">ISS1029</strain>
    </source>
</reference>
<name>A0A0V1H3I5_9BILA</name>
<evidence type="ECO:0000313" key="2">
    <source>
        <dbReference type="Proteomes" id="UP000055024"/>
    </source>
</evidence>
<proteinExistence type="predicted"/>
<sequence length="202" mass="23355">MNLDSCYIEAIAEHRPHWMDELIEIELSVSSKLLSSLGPALWRGTAEVGRLFPPCSKSHIDPRPRLWLLKRFAFKHREFGSKCDVNVHLERAGVVVVVGFMNNDDHIHCSSLSFIQLLYIFYFYHIHNQHFYLNELIEYENSDSQLIFLIVQLVGYVNLNGLQIAPWGKCSSLDALSDNLLEYNQNKLDILNIPHTIFPFVP</sequence>
<keyword evidence="2" id="KW-1185">Reference proteome</keyword>
<dbReference type="AlphaFoldDB" id="A0A0V1H3I5"/>